<evidence type="ECO:0000313" key="10">
    <source>
        <dbReference type="EMBL" id="TWI76726.1"/>
    </source>
</evidence>
<dbReference type="GO" id="GO:0005886">
    <property type="term" value="C:plasma membrane"/>
    <property type="evidence" value="ECO:0007669"/>
    <property type="project" value="UniProtKB-SubCell"/>
</dbReference>
<keyword evidence="6 8" id="KW-1133">Transmembrane helix</keyword>
<dbReference type="AlphaFoldDB" id="A0A562S8I0"/>
<reference evidence="10 11" key="1">
    <citation type="submission" date="2019-07" db="EMBL/GenBank/DDBJ databases">
        <title>Genome sequencing of 100 strains of the haloalkaliphilic chemolithoautotrophic sulfur-oxidizing bacterium Thioalkalivibrio.</title>
        <authorList>
            <person name="Muyzer G."/>
        </authorList>
    </citation>
    <scope>NUCLEOTIDE SEQUENCE [LARGE SCALE GENOMIC DNA]</scope>
    <source>
        <strain evidence="10 11">ASO4-4</strain>
    </source>
</reference>
<feature type="transmembrane region" description="Helical" evidence="8">
    <location>
        <begin position="222"/>
        <end position="242"/>
    </location>
</feature>
<feature type="domain" description="Type II secretion system protein GspF" evidence="9">
    <location>
        <begin position="268"/>
        <end position="388"/>
    </location>
</feature>
<name>A0A562S8I0_9BACT</name>
<keyword evidence="7 8" id="KW-0472">Membrane</keyword>
<dbReference type="InterPro" id="IPR042094">
    <property type="entry name" value="T2SS_GspF_sf"/>
</dbReference>
<evidence type="ECO:0000256" key="4">
    <source>
        <dbReference type="ARBA" id="ARBA00022519"/>
    </source>
</evidence>
<evidence type="ECO:0000256" key="5">
    <source>
        <dbReference type="ARBA" id="ARBA00022692"/>
    </source>
</evidence>
<accession>A0A562S8I0</accession>
<dbReference type="Gene3D" id="1.20.81.30">
    <property type="entry name" value="Type II secretion system (T2SS), domain F"/>
    <property type="match status" value="2"/>
</dbReference>
<feature type="domain" description="Type II secretion system protein GspF" evidence="9">
    <location>
        <begin position="69"/>
        <end position="191"/>
    </location>
</feature>
<keyword evidence="3" id="KW-1003">Cell membrane</keyword>
<comment type="similarity">
    <text evidence="2">Belongs to the GSP F family.</text>
</comment>
<proteinExistence type="inferred from homology"/>
<dbReference type="InterPro" id="IPR018076">
    <property type="entry name" value="T2SS_GspF_dom"/>
</dbReference>
<dbReference type="PANTHER" id="PTHR30012:SF0">
    <property type="entry name" value="TYPE II SECRETION SYSTEM PROTEIN F-RELATED"/>
    <property type="match status" value="1"/>
</dbReference>
<evidence type="ECO:0000259" key="9">
    <source>
        <dbReference type="Pfam" id="PF00482"/>
    </source>
</evidence>
<dbReference type="Proteomes" id="UP000318307">
    <property type="component" value="Unassembled WGS sequence"/>
</dbReference>
<keyword evidence="4" id="KW-0997">Cell inner membrane</keyword>
<evidence type="ECO:0000256" key="6">
    <source>
        <dbReference type="ARBA" id="ARBA00022989"/>
    </source>
</evidence>
<keyword evidence="11" id="KW-1185">Reference proteome</keyword>
<keyword evidence="5 8" id="KW-0812">Transmembrane</keyword>
<dbReference type="RefSeq" id="WP_144681702.1">
    <property type="nucleotide sequence ID" value="NZ_VLLC01000002.1"/>
</dbReference>
<evidence type="ECO:0000256" key="7">
    <source>
        <dbReference type="ARBA" id="ARBA00023136"/>
    </source>
</evidence>
<dbReference type="PRINTS" id="PR00812">
    <property type="entry name" value="BCTERIALGSPF"/>
</dbReference>
<gene>
    <name evidence="10" type="ORF">LZ24_00347</name>
</gene>
<evidence type="ECO:0000256" key="2">
    <source>
        <dbReference type="ARBA" id="ARBA00005745"/>
    </source>
</evidence>
<dbReference type="OrthoDB" id="9805682at2"/>
<dbReference type="EMBL" id="VLLC01000002">
    <property type="protein sequence ID" value="TWI76726.1"/>
    <property type="molecule type" value="Genomic_DNA"/>
</dbReference>
<feature type="transmembrane region" description="Helical" evidence="8">
    <location>
        <begin position="371"/>
        <end position="395"/>
    </location>
</feature>
<dbReference type="Pfam" id="PF00482">
    <property type="entry name" value="T2SSF"/>
    <property type="match status" value="2"/>
</dbReference>
<protein>
    <submittedName>
        <fullName evidence="10">Type IV pilus assembly protein PilC</fullName>
    </submittedName>
</protein>
<evidence type="ECO:0000256" key="8">
    <source>
        <dbReference type="SAM" id="Phobius"/>
    </source>
</evidence>
<feature type="transmembrane region" description="Helical" evidence="8">
    <location>
        <begin position="168"/>
        <end position="190"/>
    </location>
</feature>
<dbReference type="FunFam" id="1.20.81.30:FF:000001">
    <property type="entry name" value="Type II secretion system protein F"/>
    <property type="match status" value="1"/>
</dbReference>
<comment type="caution">
    <text evidence="10">The sequence shown here is derived from an EMBL/GenBank/DDBJ whole genome shotgun (WGS) entry which is preliminary data.</text>
</comment>
<dbReference type="InterPro" id="IPR003004">
    <property type="entry name" value="GspF/PilC"/>
</dbReference>
<dbReference type="PANTHER" id="PTHR30012">
    <property type="entry name" value="GENERAL SECRETION PATHWAY PROTEIN"/>
    <property type="match status" value="1"/>
</dbReference>
<evidence type="ECO:0000313" key="11">
    <source>
        <dbReference type="Proteomes" id="UP000318307"/>
    </source>
</evidence>
<comment type="subcellular location">
    <subcellularLocation>
        <location evidence="1">Cell inner membrane</location>
        <topology evidence="1">Multi-pass membrane protein</topology>
    </subcellularLocation>
</comment>
<sequence>MLHYECRAMDPGGRTIRMIIEAKDKAAAAAEVRARGLSPISVQENQGGAATFSISQFMPVGTGDKVLLFRMLSTLIKSEVTITEAIRILHDQTDRMNVKRVLGDVLIRIEGGAPLSDALSQHARVFPPMIMNLIRAGEMGGMLDVVFDRIADFLEKKSDLKKKMLMSFFYPGMVLLMGIGVVLFMVLFVIPRFMGMIQGKLPPVTQFLMDSTAFLQNHGLNILMGTGAFIAMLFLFHALPLTRYWMDRYKIKIPVVGPVMKLGIVVGFARTFSLLLESRIPMVEALKATSATLPNTAVHRFLDQVIERVMAGEPLSSTMKNSWFFTPITTSLASIGEHSGLMSETMGTVAEVHEKLLESKIARMSAMVEPLLIITLGGVVGLVVYGLISGMLAMYSGSM</sequence>
<organism evidence="10 11">
    <name type="scientific">Desulfobotulus alkaliphilus</name>
    <dbReference type="NCBI Taxonomy" id="622671"/>
    <lineage>
        <taxon>Bacteria</taxon>
        <taxon>Pseudomonadati</taxon>
        <taxon>Thermodesulfobacteriota</taxon>
        <taxon>Desulfobacteria</taxon>
        <taxon>Desulfobacterales</taxon>
        <taxon>Desulfobacteraceae</taxon>
        <taxon>Desulfobotulus</taxon>
    </lineage>
</organism>
<evidence type="ECO:0000256" key="3">
    <source>
        <dbReference type="ARBA" id="ARBA00022475"/>
    </source>
</evidence>
<evidence type="ECO:0000256" key="1">
    <source>
        <dbReference type="ARBA" id="ARBA00004429"/>
    </source>
</evidence>